<proteinExistence type="predicted"/>
<keyword evidence="1" id="KW-0408">Iron</keyword>
<dbReference type="PANTHER" id="PTHR43151:SF1">
    <property type="entry name" value="SSR2333 PROTEIN"/>
    <property type="match status" value="1"/>
</dbReference>
<dbReference type="InterPro" id="IPR053184">
    <property type="entry name" value="FeoA-like"/>
</dbReference>
<feature type="domain" description="Ferrous iron transporter FeoA-like" evidence="2">
    <location>
        <begin position="1"/>
        <end position="70"/>
    </location>
</feature>
<keyword evidence="4" id="KW-1185">Reference proteome</keyword>
<comment type="caution">
    <text evidence="3">The sequence shown here is derived from an EMBL/GenBank/DDBJ whole genome shotgun (WGS) entry which is preliminary data.</text>
</comment>
<dbReference type="EMBL" id="JADKNH010000002">
    <property type="protein sequence ID" value="MBF4692360.1"/>
    <property type="molecule type" value="Genomic_DNA"/>
</dbReference>
<reference evidence="3 4" key="1">
    <citation type="submission" date="2020-11" db="EMBL/GenBank/DDBJ databases">
        <title>Fusibacter basophilias sp. nov.</title>
        <authorList>
            <person name="Qiu D."/>
        </authorList>
    </citation>
    <scope>NUCLEOTIDE SEQUENCE [LARGE SCALE GENOMIC DNA]</scope>
    <source>
        <strain evidence="3 4">Q10-2</strain>
    </source>
</reference>
<evidence type="ECO:0000256" key="1">
    <source>
        <dbReference type="ARBA" id="ARBA00023004"/>
    </source>
</evidence>
<dbReference type="PANTHER" id="PTHR43151">
    <property type="entry name" value="FEOA FAMILY PROTEIN"/>
    <property type="match status" value="1"/>
</dbReference>
<dbReference type="SMART" id="SM00899">
    <property type="entry name" value="FeoA"/>
    <property type="match status" value="1"/>
</dbReference>
<sequence>MFLTKAKVGQTVNIVKIEGKEKNRRFLFSLGCFEGESITLISILGGNYIINIKEGRYAIDESLAKSIIID</sequence>
<evidence type="ECO:0000313" key="3">
    <source>
        <dbReference type="EMBL" id="MBF4692360.1"/>
    </source>
</evidence>
<dbReference type="InterPro" id="IPR008988">
    <property type="entry name" value="Transcriptional_repressor_C"/>
</dbReference>
<dbReference type="RefSeq" id="WP_194700592.1">
    <property type="nucleotide sequence ID" value="NZ_JADKNH010000002.1"/>
</dbReference>
<protein>
    <submittedName>
        <fullName evidence="3">Ferrous iron transport protein A</fullName>
    </submittedName>
</protein>
<dbReference type="Pfam" id="PF04023">
    <property type="entry name" value="FeoA"/>
    <property type="match status" value="1"/>
</dbReference>
<organism evidence="3 4">
    <name type="scientific">Fusibacter ferrireducens</name>
    <dbReference type="NCBI Taxonomy" id="2785058"/>
    <lineage>
        <taxon>Bacteria</taxon>
        <taxon>Bacillati</taxon>
        <taxon>Bacillota</taxon>
        <taxon>Clostridia</taxon>
        <taxon>Eubacteriales</taxon>
        <taxon>Eubacteriales Family XII. Incertae Sedis</taxon>
        <taxon>Fusibacter</taxon>
    </lineage>
</organism>
<gene>
    <name evidence="3" type="ORF">ISU02_04495</name>
</gene>
<name>A0ABR9ZPG9_9FIRM</name>
<evidence type="ECO:0000259" key="2">
    <source>
        <dbReference type="SMART" id="SM00899"/>
    </source>
</evidence>
<dbReference type="InterPro" id="IPR007167">
    <property type="entry name" value="Fe-transptr_FeoA-like"/>
</dbReference>
<dbReference type="Gene3D" id="2.30.30.90">
    <property type="match status" value="1"/>
</dbReference>
<dbReference type="Proteomes" id="UP000614200">
    <property type="component" value="Unassembled WGS sequence"/>
</dbReference>
<accession>A0ABR9ZPG9</accession>
<evidence type="ECO:0000313" key="4">
    <source>
        <dbReference type="Proteomes" id="UP000614200"/>
    </source>
</evidence>
<dbReference type="InterPro" id="IPR038157">
    <property type="entry name" value="FeoA_core_dom"/>
</dbReference>
<dbReference type="SUPFAM" id="SSF50037">
    <property type="entry name" value="C-terminal domain of transcriptional repressors"/>
    <property type="match status" value="1"/>
</dbReference>